<sequence length="96" mass="10573">MKKMIVLLALSLFSYQGLASGNKVNFQPVSNKIIENNSSTEPHRKILVTKTFVGDASLSSIEMQAQQEAKKLGASRYKIVGASGENQLRGHVTFYQ</sequence>
<gene>
    <name evidence="3" type="ORF">P7V44_15145</name>
    <name evidence="4" type="ORF">Q5E86_10735</name>
</gene>
<evidence type="ECO:0000313" key="4">
    <source>
        <dbReference type="EMBL" id="MDO7856820.1"/>
    </source>
</evidence>
<dbReference type="AlphaFoldDB" id="A0AA42FMX0"/>
<feature type="signal peptide" evidence="1">
    <location>
        <begin position="1"/>
        <end position="19"/>
    </location>
</feature>
<evidence type="ECO:0000313" key="3">
    <source>
        <dbReference type="EMBL" id="MDG4697574.1"/>
    </source>
</evidence>
<keyword evidence="6" id="KW-1185">Reference proteome</keyword>
<proteinExistence type="predicted"/>
<dbReference type="EMBL" id="JAUQTG010000005">
    <property type="protein sequence ID" value="MDO7856820.1"/>
    <property type="molecule type" value="Genomic_DNA"/>
</dbReference>
<evidence type="ECO:0000259" key="2">
    <source>
        <dbReference type="Pfam" id="PF07338"/>
    </source>
</evidence>
<feature type="chain" id="PRO_5041433632" evidence="1">
    <location>
        <begin position="20"/>
        <end position="96"/>
    </location>
</feature>
<name>A0AA42FMX0_9GAMM</name>
<accession>A0AA42FMX0</accession>
<protein>
    <submittedName>
        <fullName evidence="3">DUF1471 domain-containing protein</fullName>
    </submittedName>
</protein>
<evidence type="ECO:0000313" key="6">
    <source>
        <dbReference type="Proteomes" id="UP001176478"/>
    </source>
</evidence>
<dbReference type="Pfam" id="PF07338">
    <property type="entry name" value="YdgH_BhsA-like"/>
    <property type="match status" value="1"/>
</dbReference>
<dbReference type="RefSeq" id="WP_226619061.1">
    <property type="nucleotide sequence ID" value="NZ_JARRYG010000016.1"/>
</dbReference>
<reference evidence="4" key="2">
    <citation type="submission" date="2023-07" db="EMBL/GenBank/DDBJ databases">
        <authorList>
            <person name="Yang W."/>
            <person name="Chen J."/>
            <person name="Ji P."/>
            <person name="Hu F."/>
        </authorList>
    </citation>
    <scope>NUCLEOTIDE SEQUENCE</scope>
    <source>
        <strain evidence="4">CRE-138-0111</strain>
    </source>
</reference>
<dbReference type="Proteomes" id="UP001156701">
    <property type="component" value="Unassembled WGS sequence"/>
</dbReference>
<dbReference type="InterPro" id="IPR010854">
    <property type="entry name" value="YdgH/BhsA/McbA-like_dom"/>
</dbReference>
<organism evidence="3 5">
    <name type="scientific">Providencia huashanensis</name>
    <dbReference type="NCBI Taxonomy" id="3037798"/>
    <lineage>
        <taxon>Bacteria</taxon>
        <taxon>Pseudomonadati</taxon>
        <taxon>Pseudomonadota</taxon>
        <taxon>Gammaproteobacteria</taxon>
        <taxon>Enterobacterales</taxon>
        <taxon>Morganellaceae</taxon>
        <taxon>Providencia</taxon>
    </lineage>
</organism>
<evidence type="ECO:0000256" key="1">
    <source>
        <dbReference type="SAM" id="SignalP"/>
    </source>
</evidence>
<reference evidence="4" key="3">
    <citation type="journal article" date="2024" name="Int. J. Antimicrob. Agents">
        <title>Identification of a novel Providencia species showing multi-drug-resistant in three patients with hospital-acquired infection.</title>
        <authorList>
            <person name="Yang W."/>
            <person name="Chen J."/>
            <person name="Yang F."/>
            <person name="Ji P."/>
            <person name="Shen S."/>
            <person name="Yin D."/>
            <person name="Hu F."/>
        </authorList>
    </citation>
    <scope>NUCLEOTIDE SEQUENCE</scope>
    <source>
        <strain evidence="4">CRE-138-0111</strain>
    </source>
</reference>
<dbReference type="Proteomes" id="UP001176478">
    <property type="component" value="Unassembled WGS sequence"/>
</dbReference>
<keyword evidence="1" id="KW-0732">Signal</keyword>
<reference evidence="3" key="1">
    <citation type="submission" date="2023-03" db="EMBL/GenBank/DDBJ databases">
        <title>a new species belonging to Providencia genus.</title>
        <authorList>
            <person name="Yang W."/>
            <person name="Hu F."/>
            <person name="Shen S."/>
            <person name="Ding L."/>
            <person name="Yin D."/>
        </authorList>
    </citation>
    <scope>NUCLEOTIDE SEQUENCE</scope>
    <source>
        <strain evidence="3">CRE-3FA-0001</strain>
    </source>
</reference>
<feature type="domain" description="YdgH/BhsA/McbA-like" evidence="2">
    <location>
        <begin position="55"/>
        <end position="96"/>
    </location>
</feature>
<evidence type="ECO:0000313" key="5">
    <source>
        <dbReference type="Proteomes" id="UP001156701"/>
    </source>
</evidence>
<comment type="caution">
    <text evidence="3">The sequence shown here is derived from an EMBL/GenBank/DDBJ whole genome shotgun (WGS) entry which is preliminary data.</text>
</comment>
<dbReference type="SUPFAM" id="SSF159871">
    <property type="entry name" value="YdgH-like"/>
    <property type="match status" value="1"/>
</dbReference>
<dbReference type="InterPro" id="IPR036275">
    <property type="entry name" value="YdgH-like_sf"/>
</dbReference>
<dbReference type="EMBL" id="JARRYG010000016">
    <property type="protein sequence ID" value="MDG4697574.1"/>
    <property type="molecule type" value="Genomic_DNA"/>
</dbReference>